<dbReference type="NCBIfam" id="TIGR01550">
    <property type="entry name" value="DOC_P1"/>
    <property type="match status" value="1"/>
</dbReference>
<evidence type="ECO:0000313" key="2">
    <source>
        <dbReference type="Proteomes" id="UP000232222"/>
    </source>
</evidence>
<protein>
    <submittedName>
        <fullName evidence="1">Uncharacterized protein</fullName>
    </submittedName>
</protein>
<dbReference type="KEGG" id="efr:EFREU_v1c07060"/>
<sequence>MIIYESQNIESLNFQNIRVYFDESLVKILINVVEAAHSLAQTVTSERGVYGEKGKGAVEATINSLVQKWSYATTPLTALDLSAELLYSFLTRHKFHNGNKRTALLTAIIFLEVCGFFIKIDPRKGYLKDWEHYVIKIVEDTKNLSEEEQISEIVKWFEKQILLSFTVS</sequence>
<evidence type="ECO:0000313" key="1">
    <source>
        <dbReference type="EMBL" id="ATZ16726.1"/>
    </source>
</evidence>
<dbReference type="InterPro" id="IPR006440">
    <property type="entry name" value="Doc"/>
</dbReference>
<dbReference type="SUPFAM" id="SSF140931">
    <property type="entry name" value="Fic-like"/>
    <property type="match status" value="1"/>
</dbReference>
<dbReference type="PROSITE" id="PS51459">
    <property type="entry name" value="FIDO"/>
    <property type="match status" value="1"/>
</dbReference>
<gene>
    <name evidence="1" type="ORF">EFREU_v1c07060</name>
</gene>
<dbReference type="RefSeq" id="WP_157844572.1">
    <property type="nucleotide sequence ID" value="NZ_CP024962.1"/>
</dbReference>
<organism evidence="1 2">
    <name type="scientific">Entomoplasma freundtii</name>
    <dbReference type="NCBI Taxonomy" id="74700"/>
    <lineage>
        <taxon>Bacteria</taxon>
        <taxon>Bacillati</taxon>
        <taxon>Mycoplasmatota</taxon>
        <taxon>Mollicutes</taxon>
        <taxon>Entomoplasmatales</taxon>
        <taxon>Entomoplasmataceae</taxon>
        <taxon>Entomoplasma</taxon>
    </lineage>
</organism>
<dbReference type="GO" id="GO:0016301">
    <property type="term" value="F:kinase activity"/>
    <property type="evidence" value="ECO:0007669"/>
    <property type="project" value="InterPro"/>
</dbReference>
<dbReference type="EMBL" id="CP024962">
    <property type="protein sequence ID" value="ATZ16726.1"/>
    <property type="molecule type" value="Genomic_DNA"/>
</dbReference>
<proteinExistence type="predicted"/>
<keyword evidence="2" id="KW-1185">Reference proteome</keyword>
<dbReference type="Pfam" id="PF02661">
    <property type="entry name" value="Fic"/>
    <property type="match status" value="1"/>
</dbReference>
<dbReference type="InterPro" id="IPR036597">
    <property type="entry name" value="Fido-like_dom_sf"/>
</dbReference>
<name>A0A2K8NT41_9MOLU</name>
<dbReference type="Proteomes" id="UP000232222">
    <property type="component" value="Chromosome"/>
</dbReference>
<dbReference type="InterPro" id="IPR003812">
    <property type="entry name" value="Fido"/>
</dbReference>
<dbReference type="Gene3D" id="1.20.120.1870">
    <property type="entry name" value="Fic/DOC protein, Fido domain"/>
    <property type="match status" value="1"/>
</dbReference>
<dbReference type="AlphaFoldDB" id="A0A2K8NT41"/>
<dbReference type="InterPro" id="IPR053737">
    <property type="entry name" value="Type_II_TA_Toxin"/>
</dbReference>
<reference evidence="1 2" key="1">
    <citation type="submission" date="2017-11" db="EMBL/GenBank/DDBJ databases">
        <title>Genome sequence of Entomoplasma freundtii BARC 318 (ATCC 51999).</title>
        <authorList>
            <person name="Lo W.-S."/>
            <person name="Gasparich G.E."/>
            <person name="Kuo C.-H."/>
        </authorList>
    </citation>
    <scope>NUCLEOTIDE SEQUENCE [LARGE SCALE GENOMIC DNA]</scope>
    <source>
        <strain evidence="1 2">BARC 318</strain>
    </source>
</reference>
<accession>A0A2K8NT41</accession>